<dbReference type="InterPro" id="IPR025714">
    <property type="entry name" value="Methyltranfer_dom"/>
</dbReference>
<dbReference type="CDD" id="cd02440">
    <property type="entry name" value="AdoMet_MTases"/>
    <property type="match status" value="1"/>
</dbReference>
<organism evidence="2 3">
    <name type="scientific">Candidatus Uhrbacteria bacterium RIFOXYB2_FULL_57_15</name>
    <dbReference type="NCBI Taxonomy" id="1802422"/>
    <lineage>
        <taxon>Bacteria</taxon>
        <taxon>Candidatus Uhriibacteriota</taxon>
    </lineage>
</organism>
<dbReference type="EMBL" id="MGFE01000008">
    <property type="protein sequence ID" value="OGL99280.1"/>
    <property type="molecule type" value="Genomic_DNA"/>
</dbReference>
<dbReference type="InterPro" id="IPR029063">
    <property type="entry name" value="SAM-dependent_MTases_sf"/>
</dbReference>
<dbReference type="Gene3D" id="3.40.50.150">
    <property type="entry name" value="Vaccinia Virus protein VP39"/>
    <property type="match status" value="1"/>
</dbReference>
<sequence length="184" mass="20024">MPVLSSGRALLDAPAILARAGLVSGMHYADYGCGPLGHFVFPASEIVGPEGHVYAVDILKSSLAAIESRIKIEVVNNISVIWGDFERMGGVAVSPDSMHMISVVNIVPVLIRSKNAIEEIRRALRADGMLLLVDWKKEKTVLGPPIEHRVDSTETQLVLARGGFQLKNAFEAGPYHWAQVFVRV</sequence>
<reference evidence="2 3" key="1">
    <citation type="journal article" date="2016" name="Nat. Commun.">
        <title>Thousands of microbial genomes shed light on interconnected biogeochemical processes in an aquifer system.</title>
        <authorList>
            <person name="Anantharaman K."/>
            <person name="Brown C.T."/>
            <person name="Hug L.A."/>
            <person name="Sharon I."/>
            <person name="Castelle C.J."/>
            <person name="Probst A.J."/>
            <person name="Thomas B.C."/>
            <person name="Singh A."/>
            <person name="Wilkins M.J."/>
            <person name="Karaoz U."/>
            <person name="Brodie E.L."/>
            <person name="Williams K.H."/>
            <person name="Hubbard S.S."/>
            <person name="Banfield J.F."/>
        </authorList>
    </citation>
    <scope>NUCLEOTIDE SEQUENCE [LARGE SCALE GENOMIC DNA]</scope>
</reference>
<comment type="caution">
    <text evidence="2">The sequence shown here is derived from an EMBL/GenBank/DDBJ whole genome shotgun (WGS) entry which is preliminary data.</text>
</comment>
<evidence type="ECO:0000313" key="3">
    <source>
        <dbReference type="Proteomes" id="UP000176501"/>
    </source>
</evidence>
<feature type="domain" description="Methyltransferase" evidence="1">
    <location>
        <begin position="24"/>
        <end position="141"/>
    </location>
</feature>
<dbReference type="SUPFAM" id="SSF53335">
    <property type="entry name" value="S-adenosyl-L-methionine-dependent methyltransferases"/>
    <property type="match status" value="1"/>
</dbReference>
<proteinExistence type="predicted"/>
<accession>A0A1F7W923</accession>
<gene>
    <name evidence="2" type="ORF">A2304_04630</name>
</gene>
<dbReference type="AlphaFoldDB" id="A0A1F7W923"/>
<evidence type="ECO:0000259" key="1">
    <source>
        <dbReference type="Pfam" id="PF13847"/>
    </source>
</evidence>
<dbReference type="Pfam" id="PF13847">
    <property type="entry name" value="Methyltransf_31"/>
    <property type="match status" value="1"/>
</dbReference>
<name>A0A1F7W923_9BACT</name>
<dbReference type="Proteomes" id="UP000176501">
    <property type="component" value="Unassembled WGS sequence"/>
</dbReference>
<protein>
    <recommendedName>
        <fullName evidence="1">Methyltransferase domain-containing protein</fullName>
    </recommendedName>
</protein>
<evidence type="ECO:0000313" key="2">
    <source>
        <dbReference type="EMBL" id="OGL99280.1"/>
    </source>
</evidence>